<comment type="caution">
    <text evidence="2">The sequence shown here is derived from an EMBL/GenBank/DDBJ whole genome shotgun (WGS) entry which is preliminary data.</text>
</comment>
<feature type="transmembrane region" description="Helical" evidence="1">
    <location>
        <begin position="740"/>
        <end position="760"/>
    </location>
</feature>
<keyword evidence="1" id="KW-0812">Transmembrane</keyword>
<feature type="transmembrane region" description="Helical" evidence="1">
    <location>
        <begin position="639"/>
        <end position="659"/>
    </location>
</feature>
<dbReference type="SUPFAM" id="SSF53335">
    <property type="entry name" value="S-adenosyl-L-methionine-dependent methyltransferases"/>
    <property type="match status" value="1"/>
</dbReference>
<protein>
    <submittedName>
        <fullName evidence="2">Spermidine synthase</fullName>
        <ecNumber evidence="2">2.5.1.16</ecNumber>
    </submittedName>
</protein>
<dbReference type="CDD" id="cd02440">
    <property type="entry name" value="AdoMet_MTases"/>
    <property type="match status" value="1"/>
</dbReference>
<gene>
    <name evidence="2" type="primary">speE</name>
    <name evidence="2" type="ORF">Llan_1365</name>
</gene>
<feature type="transmembrane region" description="Helical" evidence="1">
    <location>
        <begin position="137"/>
        <end position="158"/>
    </location>
</feature>
<reference evidence="2 3" key="1">
    <citation type="submission" date="2015-11" db="EMBL/GenBank/DDBJ databases">
        <title>Genomic analysis of 38 Legionella species identifies large and diverse effector repertoires.</title>
        <authorList>
            <person name="Burstein D."/>
            <person name="Amaro F."/>
            <person name="Zusman T."/>
            <person name="Lifshitz Z."/>
            <person name="Cohen O."/>
            <person name="Gilbert J.A."/>
            <person name="Pupko T."/>
            <person name="Shuman H.A."/>
            <person name="Segal G."/>
        </authorList>
    </citation>
    <scope>NUCLEOTIDE SEQUENCE [LARGE SCALE GENOMIC DNA]</scope>
    <source>
        <strain evidence="2 3">ATCC 49751</strain>
    </source>
</reference>
<dbReference type="PATRIC" id="fig|45067.4.peg.1431"/>
<feature type="transmembrane region" description="Helical" evidence="1">
    <location>
        <begin position="38"/>
        <end position="60"/>
    </location>
</feature>
<keyword evidence="2" id="KW-0808">Transferase</keyword>
<dbReference type="AlphaFoldDB" id="A0A0W0VQX4"/>
<dbReference type="Gene3D" id="3.40.50.150">
    <property type="entry name" value="Vaccinia Virus protein VP39"/>
    <property type="match status" value="1"/>
</dbReference>
<dbReference type="EC" id="2.5.1.16" evidence="2"/>
<feature type="transmembrane region" description="Helical" evidence="1">
    <location>
        <begin position="164"/>
        <end position="181"/>
    </location>
</feature>
<dbReference type="STRING" id="45067.Llan_1365"/>
<feature type="transmembrane region" description="Helical" evidence="1">
    <location>
        <begin position="606"/>
        <end position="627"/>
    </location>
</feature>
<proteinExistence type="predicted"/>
<evidence type="ECO:0000313" key="2">
    <source>
        <dbReference type="EMBL" id="KTD22102.1"/>
    </source>
</evidence>
<dbReference type="Pfam" id="PF01564">
    <property type="entry name" value="Spermine_synth"/>
    <property type="match status" value="1"/>
</dbReference>
<accession>A0A0W0VQX4</accession>
<evidence type="ECO:0000256" key="1">
    <source>
        <dbReference type="SAM" id="Phobius"/>
    </source>
</evidence>
<dbReference type="EMBL" id="LNYI01000028">
    <property type="protein sequence ID" value="KTD22102.1"/>
    <property type="molecule type" value="Genomic_DNA"/>
</dbReference>
<feature type="transmembrane region" description="Helical" evidence="1">
    <location>
        <begin position="108"/>
        <end position="130"/>
    </location>
</feature>
<dbReference type="OrthoDB" id="8540330at2"/>
<dbReference type="RefSeq" id="WP_028373788.1">
    <property type="nucleotide sequence ID" value="NZ_CAAAJD010000026.1"/>
</dbReference>
<feature type="transmembrane region" description="Helical" evidence="1">
    <location>
        <begin position="72"/>
        <end position="88"/>
    </location>
</feature>
<feature type="transmembrane region" description="Helical" evidence="1">
    <location>
        <begin position="766"/>
        <end position="784"/>
    </location>
</feature>
<feature type="transmembrane region" description="Helical" evidence="1">
    <location>
        <begin position="671"/>
        <end position="690"/>
    </location>
</feature>
<name>A0A0W0VQX4_9GAMM</name>
<keyword evidence="1" id="KW-0472">Membrane</keyword>
<feature type="transmembrane region" description="Helical" evidence="1">
    <location>
        <begin position="702"/>
        <end position="728"/>
    </location>
</feature>
<feature type="transmembrane region" description="Helical" evidence="1">
    <location>
        <begin position="7"/>
        <end position="26"/>
    </location>
</feature>
<dbReference type="GO" id="GO:0004766">
    <property type="term" value="F:spermidine synthase activity"/>
    <property type="evidence" value="ECO:0007669"/>
    <property type="project" value="UniProtKB-EC"/>
</dbReference>
<dbReference type="eggNOG" id="COG0421">
    <property type="taxonomic scope" value="Bacteria"/>
</dbReference>
<feature type="transmembrane region" description="Helical" evidence="1">
    <location>
        <begin position="568"/>
        <end position="594"/>
    </location>
</feature>
<organism evidence="2 3">
    <name type="scientific">Legionella lansingensis</name>
    <dbReference type="NCBI Taxonomy" id="45067"/>
    <lineage>
        <taxon>Bacteria</taxon>
        <taxon>Pseudomonadati</taxon>
        <taxon>Pseudomonadota</taxon>
        <taxon>Gammaproteobacteria</taxon>
        <taxon>Legionellales</taxon>
        <taxon>Legionellaceae</taxon>
        <taxon>Legionella</taxon>
    </lineage>
</organism>
<dbReference type="InterPro" id="IPR029063">
    <property type="entry name" value="SAM-dependent_MTases_sf"/>
</dbReference>
<keyword evidence="3" id="KW-1185">Reference proteome</keyword>
<keyword evidence="1" id="KW-1133">Transmembrane helix</keyword>
<sequence>MRKNNISIYLAVFLISFSTLLLEITLTKILSVTLWYHFSFLVISLAMFGIGFGGLLVYFLKEHFQCNISANLCALSLAMAISIPLNLHTTLSYSLPNSLSIIEILRMLWVYLICTAPFVLSSMIFSILFLNWTEKASLIYGADLQGAAIGCFGCIILISYFSGPQVILISSLTCILAAILFDFSQMRVLSLLLLLCIILLLAFGNSLFKVTQTKKYSEKIFPPIFEKWSPLARITVYPQIFFRGEGDEPFGWGMSSVYKPTTRFKQLWIEQDASAGTPIVPFDGDYSKVDYLKYDITALPYYLKKNAKVFILGTGGGRDVLTALLFGNKDITGVDIHPIIVDLVKNRFAAFSGHIFNLNHVKIVVAEGRSFLENTKQHFDLIQIPLIDSWAATVSGAFAMTENSLYTLEAFVTYLQHLTANGILSLTRFYYIPDTQTIKVAILARVALERLGVSSPEKHIIAIRNTTKMGDHAVATILVKRSPFSSEELKQIKQIAKKLVFPILYLPNNQHNEPSFQTALTTKNLHQFLQQSYFDLRPNSDDRPFFFQMMYFSKITDLFKMRDITGQYINFFGVGVLFWLLILSGVFILLFYFAPLLLSQRKHTISLSWGVYFILLGLGFMLLEIPFIQQGAIYLGSPIYGLSVSLFSLLFFGGIGSIFSTRYQHRQLMKLLFVSLSVVAVMAFLFPLGFYLLREYTYEASWVIKCLAFVLLLCPTALAMGVALPSGLRLAQQKFASNIPWFWALNGAASVLGSIIAMALAIAYGYSVTLILGAIAYFLALMVISNDAQLNRSC</sequence>
<evidence type="ECO:0000313" key="3">
    <source>
        <dbReference type="Proteomes" id="UP000054869"/>
    </source>
</evidence>
<feature type="transmembrane region" description="Helical" evidence="1">
    <location>
        <begin position="188"/>
        <end position="208"/>
    </location>
</feature>
<dbReference type="Proteomes" id="UP000054869">
    <property type="component" value="Unassembled WGS sequence"/>
</dbReference>